<keyword evidence="1" id="KW-0732">Signal</keyword>
<evidence type="ECO:0000259" key="2">
    <source>
        <dbReference type="Pfam" id="PF14530"/>
    </source>
</evidence>
<dbReference type="CDD" id="cd00657">
    <property type="entry name" value="Ferritin_like"/>
    <property type="match status" value="1"/>
</dbReference>
<dbReference type="Pfam" id="PF14530">
    <property type="entry name" value="DUF4439"/>
    <property type="match status" value="1"/>
</dbReference>
<proteinExistence type="predicted"/>
<dbReference type="InterPro" id="IPR012347">
    <property type="entry name" value="Ferritin-like"/>
</dbReference>
<dbReference type="InterPro" id="IPR006311">
    <property type="entry name" value="TAT_signal"/>
</dbReference>
<dbReference type="InterPro" id="IPR009078">
    <property type="entry name" value="Ferritin-like_SF"/>
</dbReference>
<dbReference type="EMBL" id="JACCKD010000004">
    <property type="protein sequence ID" value="MBA0126177.1"/>
    <property type="molecule type" value="Genomic_DNA"/>
</dbReference>
<dbReference type="SUPFAM" id="SSF47240">
    <property type="entry name" value="Ferritin-like"/>
    <property type="match status" value="1"/>
</dbReference>
<reference evidence="3 4" key="1">
    <citation type="submission" date="2020-07" db="EMBL/GenBank/DDBJ databases">
        <title>Genome of Haloechinothrix sp.</title>
        <authorList>
            <person name="Tang S.-K."/>
            <person name="Yang L."/>
            <person name="Zhu W.-Y."/>
        </authorList>
    </citation>
    <scope>NUCLEOTIDE SEQUENCE [LARGE SCALE GENOMIC DNA]</scope>
    <source>
        <strain evidence="3 4">YIM 98757</strain>
    </source>
</reference>
<evidence type="ECO:0000256" key="1">
    <source>
        <dbReference type="SAM" id="SignalP"/>
    </source>
</evidence>
<protein>
    <submittedName>
        <fullName evidence="3">Ferritin-like domain-containing protein</fullName>
    </submittedName>
</protein>
<dbReference type="RefSeq" id="WP_180893027.1">
    <property type="nucleotide sequence ID" value="NZ_JACCKD010000004.1"/>
</dbReference>
<gene>
    <name evidence="3" type="ORF">H0B56_11555</name>
</gene>
<evidence type="ECO:0000313" key="3">
    <source>
        <dbReference type="EMBL" id="MBA0126177.1"/>
    </source>
</evidence>
<dbReference type="PROSITE" id="PS51318">
    <property type="entry name" value="TAT"/>
    <property type="match status" value="1"/>
</dbReference>
<name>A0A838AA07_9PSEU</name>
<accession>A0A838AA07</accession>
<keyword evidence="4" id="KW-1185">Reference proteome</keyword>
<feature type="chain" id="PRO_5032829564" evidence="1">
    <location>
        <begin position="32"/>
        <end position="317"/>
    </location>
</feature>
<organism evidence="3 4">
    <name type="scientific">Haloechinothrix aidingensis</name>
    <dbReference type="NCBI Taxonomy" id="2752311"/>
    <lineage>
        <taxon>Bacteria</taxon>
        <taxon>Bacillati</taxon>
        <taxon>Actinomycetota</taxon>
        <taxon>Actinomycetes</taxon>
        <taxon>Pseudonocardiales</taxon>
        <taxon>Pseudonocardiaceae</taxon>
        <taxon>Haloechinothrix</taxon>
    </lineage>
</organism>
<dbReference type="AlphaFoldDB" id="A0A838AA07"/>
<feature type="domain" description="DUF4439" evidence="2">
    <location>
        <begin position="181"/>
        <end position="311"/>
    </location>
</feature>
<dbReference type="PROSITE" id="PS51257">
    <property type="entry name" value="PROKAR_LIPOPROTEIN"/>
    <property type="match status" value="1"/>
</dbReference>
<comment type="caution">
    <text evidence="3">The sequence shown here is derived from an EMBL/GenBank/DDBJ whole genome shotgun (WGS) entry which is preliminary data.</text>
</comment>
<dbReference type="Gene3D" id="1.20.1260.10">
    <property type="match status" value="1"/>
</dbReference>
<dbReference type="InterPro" id="IPR029447">
    <property type="entry name" value="DUF4439"/>
</dbReference>
<sequence>MGTEPNRRVASLGRRRLLRVTALAAVSGSLAACVEGYDTTPDPLAPLARDARFDAAAAGDLATALADEDAALAEHVARVRSAHADALRAEVRRANRPAPGHEPEPAGEVTELGDLEQRLDTAIRRVREVLGGVPRHRAALLGSVAGGCAAAQALDERLGDAVPDEFAVRAPQGADAGTVPAVQEALAAEHAAVWVFDLVRAFLPQDLDADIDHSIDQHRRRRAGCRELLDALGATPVPAEPGYRPPSPVTGADSATRLAIRAGAEAGRAWRGVLERTDDPAVRRFALDALLSAGAESTRWRLVAEETPAPVALVGRA</sequence>
<evidence type="ECO:0000313" key="4">
    <source>
        <dbReference type="Proteomes" id="UP000582974"/>
    </source>
</evidence>
<feature type="signal peptide" evidence="1">
    <location>
        <begin position="1"/>
        <end position="31"/>
    </location>
</feature>
<dbReference type="Proteomes" id="UP000582974">
    <property type="component" value="Unassembled WGS sequence"/>
</dbReference>